<keyword evidence="7 9" id="KW-0274">FAD</keyword>
<dbReference type="NCBIfam" id="NF009875">
    <property type="entry name" value="PRK13339.1"/>
    <property type="match status" value="1"/>
</dbReference>
<dbReference type="PANTHER" id="PTHR43104:SF2">
    <property type="entry name" value="L-2-HYDROXYGLUTARATE DEHYDROGENASE, MITOCHONDRIAL"/>
    <property type="match status" value="1"/>
</dbReference>
<dbReference type="UniPathway" id="UPA00223">
    <property type="reaction ID" value="UER01008"/>
</dbReference>
<comment type="cofactor">
    <cofactor evidence="2 9">
        <name>FAD</name>
        <dbReference type="ChEBI" id="CHEBI:57692"/>
    </cofactor>
</comment>
<comment type="caution">
    <text evidence="10">The sequence shown here is derived from an EMBL/GenBank/DDBJ whole genome shotgun (WGS) entry which is preliminary data.</text>
</comment>
<evidence type="ECO:0000256" key="8">
    <source>
        <dbReference type="ARBA" id="ARBA00023002"/>
    </source>
</evidence>
<reference evidence="10 11" key="1">
    <citation type="submission" date="2018-07" db="EMBL/GenBank/DDBJ databases">
        <title>Genome analysis of Runella aurantiaca.</title>
        <authorList>
            <person name="Yang X."/>
        </authorList>
    </citation>
    <scope>NUCLEOTIDE SEQUENCE [LARGE SCALE GENOMIC DNA]</scope>
    <source>
        <strain evidence="10 11">YX9</strain>
    </source>
</reference>
<dbReference type="NCBIfam" id="NF003606">
    <property type="entry name" value="PRK05257.2-1"/>
    <property type="match status" value="1"/>
</dbReference>
<dbReference type="HAMAP" id="MF_00212">
    <property type="entry name" value="MQO"/>
    <property type="match status" value="1"/>
</dbReference>
<evidence type="ECO:0000256" key="4">
    <source>
        <dbReference type="ARBA" id="ARBA00006389"/>
    </source>
</evidence>
<comment type="pathway">
    <text evidence="3 9">Carbohydrate metabolism; tricarboxylic acid cycle; oxaloacetate from (S)-malate (quinone route): step 1/1.</text>
</comment>
<keyword evidence="8 9" id="KW-0560">Oxidoreductase</keyword>
<keyword evidence="6 9" id="KW-0285">Flavoprotein</keyword>
<comment type="similarity">
    <text evidence="4 9">Belongs to the MQO family.</text>
</comment>
<evidence type="ECO:0000313" key="11">
    <source>
        <dbReference type="Proteomes" id="UP000253141"/>
    </source>
</evidence>
<dbReference type="InterPro" id="IPR006231">
    <property type="entry name" value="MQO"/>
</dbReference>
<dbReference type="EC" id="1.1.5.4" evidence="9"/>
<evidence type="ECO:0000256" key="3">
    <source>
        <dbReference type="ARBA" id="ARBA00005012"/>
    </source>
</evidence>
<keyword evidence="11" id="KW-1185">Reference proteome</keyword>
<accession>A0A369I0N4</accession>
<dbReference type="NCBIfam" id="NF003608">
    <property type="entry name" value="PRK05257.2-4"/>
    <property type="match status" value="1"/>
</dbReference>
<dbReference type="OrthoDB" id="9763983at2"/>
<dbReference type="NCBIfam" id="NF003605">
    <property type="entry name" value="PRK05257.1-4"/>
    <property type="match status" value="1"/>
</dbReference>
<proteinExistence type="inferred from homology"/>
<dbReference type="NCBIfam" id="NF003611">
    <property type="entry name" value="PRK05257.3-2"/>
    <property type="match status" value="1"/>
</dbReference>
<dbReference type="NCBIfam" id="NF003603">
    <property type="entry name" value="PRK05257.1-1"/>
    <property type="match status" value="1"/>
</dbReference>
<dbReference type="AlphaFoldDB" id="A0A369I0N4"/>
<dbReference type="NCBIfam" id="NF003614">
    <property type="entry name" value="PRK05257.3-5"/>
    <property type="match status" value="1"/>
</dbReference>
<dbReference type="PANTHER" id="PTHR43104">
    <property type="entry name" value="L-2-HYDROXYGLUTARATE DEHYDROGENASE, MITOCHONDRIAL"/>
    <property type="match status" value="1"/>
</dbReference>
<name>A0A369I0N4_9BACT</name>
<protein>
    <recommendedName>
        <fullName evidence="9">Probable malate:quinone oxidoreductase</fullName>
        <ecNumber evidence="9">1.1.5.4</ecNumber>
    </recommendedName>
    <alternativeName>
        <fullName evidence="9">MQO</fullName>
    </alternativeName>
    <alternativeName>
        <fullName evidence="9">Malate dehydrogenase [quinone]</fullName>
    </alternativeName>
</protein>
<organism evidence="10 11">
    <name type="scientific">Runella aurantiaca</name>
    <dbReference type="NCBI Taxonomy" id="2282308"/>
    <lineage>
        <taxon>Bacteria</taxon>
        <taxon>Pseudomonadati</taxon>
        <taxon>Bacteroidota</taxon>
        <taxon>Cytophagia</taxon>
        <taxon>Cytophagales</taxon>
        <taxon>Spirosomataceae</taxon>
        <taxon>Runella</taxon>
    </lineage>
</organism>
<dbReference type="Gene3D" id="3.30.9.10">
    <property type="entry name" value="D-Amino Acid Oxidase, subunit A, domain 2"/>
    <property type="match status" value="1"/>
</dbReference>
<evidence type="ECO:0000256" key="1">
    <source>
        <dbReference type="ARBA" id="ARBA00001139"/>
    </source>
</evidence>
<dbReference type="Gene3D" id="3.50.50.60">
    <property type="entry name" value="FAD/NAD(P)-binding domain"/>
    <property type="match status" value="1"/>
</dbReference>
<evidence type="ECO:0000256" key="2">
    <source>
        <dbReference type="ARBA" id="ARBA00001974"/>
    </source>
</evidence>
<dbReference type="EMBL" id="QPIW01000043">
    <property type="protein sequence ID" value="RDB02440.1"/>
    <property type="molecule type" value="Genomic_DNA"/>
</dbReference>
<evidence type="ECO:0000256" key="7">
    <source>
        <dbReference type="ARBA" id="ARBA00022827"/>
    </source>
</evidence>
<sequence length="509" mass="56731">MLSHENNASVDYDVVLIGAGIMSATLAVFLKELQPDLEIAIFERLDRVAAESSDAWNNAGTGHSALCELNYTPQREDGSIDISKALKIIESFEVSKQFWSYLVGDGYFSSPKSFINSIPHMSFVWGEEDVDYLRKRHEALQTSHLFKGMEFSDQPEILASWMPLVMQNRTESEKIAATRIELGTDVNFGELTRSLFNHLKEGHEIEVFLNHEVKSLEQDEMRHWFVKVEDETNDINKTVRAKFVFIGAGGGALRLLEKSDIQEGEGFGGFPVSGQWLVCKNEALIAQHHAKVYGKAKVGAPPMSVPHLDTRIIDGKKELLFGPFAGFSTKFLKQGSFFDLAFSLTPHNILPMLSAGIHNLPLTKYLIEQVMLSFEDKIEALREFIPNATESDWELAVAGQRVQVIKKDEEEGGVLEFGTEVIASADGTLAALLGASPGASTSVSIMLELLHKCFKDQMASEAWTAKLNEMIPSYGKHLADDPQLTHRVRQWTHEVLQLNHIGILRNSGI</sequence>
<keyword evidence="5 9" id="KW-0816">Tricarboxylic acid cycle</keyword>
<dbReference type="RefSeq" id="WP_114464467.1">
    <property type="nucleotide sequence ID" value="NZ_QPIW01000043.1"/>
</dbReference>
<evidence type="ECO:0000313" key="10">
    <source>
        <dbReference type="EMBL" id="RDB02440.1"/>
    </source>
</evidence>
<gene>
    <name evidence="9" type="primary">mqo</name>
    <name evidence="10" type="ORF">DVG78_28760</name>
</gene>
<dbReference type="NCBIfam" id="NF003613">
    <property type="entry name" value="PRK05257.3-4"/>
    <property type="match status" value="1"/>
</dbReference>
<dbReference type="NCBIfam" id="TIGR01320">
    <property type="entry name" value="mal_quin_oxido"/>
    <property type="match status" value="1"/>
</dbReference>
<dbReference type="SUPFAM" id="SSF51905">
    <property type="entry name" value="FAD/NAD(P)-binding domain"/>
    <property type="match status" value="1"/>
</dbReference>
<dbReference type="InterPro" id="IPR036188">
    <property type="entry name" value="FAD/NAD-bd_sf"/>
</dbReference>
<evidence type="ECO:0000256" key="6">
    <source>
        <dbReference type="ARBA" id="ARBA00022630"/>
    </source>
</evidence>
<evidence type="ECO:0000256" key="5">
    <source>
        <dbReference type="ARBA" id="ARBA00022532"/>
    </source>
</evidence>
<dbReference type="GO" id="GO:0008924">
    <property type="term" value="F:L-malate dehydrogenase (quinone) activity"/>
    <property type="evidence" value="ECO:0007669"/>
    <property type="project" value="UniProtKB-UniRule"/>
</dbReference>
<dbReference type="Proteomes" id="UP000253141">
    <property type="component" value="Unassembled WGS sequence"/>
</dbReference>
<evidence type="ECO:0000256" key="9">
    <source>
        <dbReference type="HAMAP-Rule" id="MF_00212"/>
    </source>
</evidence>
<dbReference type="NCBIfam" id="NF003604">
    <property type="entry name" value="PRK05257.1-3"/>
    <property type="match status" value="1"/>
</dbReference>
<dbReference type="GO" id="GO:0006099">
    <property type="term" value="P:tricarboxylic acid cycle"/>
    <property type="evidence" value="ECO:0007669"/>
    <property type="project" value="UniProtKB-UniRule"/>
</dbReference>
<dbReference type="Pfam" id="PF06039">
    <property type="entry name" value="Mqo"/>
    <property type="match status" value="1"/>
</dbReference>
<dbReference type="GO" id="GO:0047545">
    <property type="term" value="F:(S)-2-hydroxyglutarate dehydrogenase activity"/>
    <property type="evidence" value="ECO:0007669"/>
    <property type="project" value="TreeGrafter"/>
</dbReference>
<comment type="catalytic activity">
    <reaction evidence="1 9">
        <text>(S)-malate + a quinone = a quinol + oxaloacetate</text>
        <dbReference type="Rhea" id="RHEA:46012"/>
        <dbReference type="ChEBI" id="CHEBI:15589"/>
        <dbReference type="ChEBI" id="CHEBI:16452"/>
        <dbReference type="ChEBI" id="CHEBI:24646"/>
        <dbReference type="ChEBI" id="CHEBI:132124"/>
        <dbReference type="EC" id="1.1.5.4"/>
    </reaction>
</comment>